<protein>
    <submittedName>
        <fullName evidence="1">V-type proton ATPase subunit D</fullName>
    </submittedName>
</protein>
<reference evidence="1 2" key="1">
    <citation type="submission" date="2019-04" db="EMBL/GenBank/DDBJ databases">
        <title>High contiguity whole genome sequence and gene annotation resource for two Venturia nashicola isolates.</title>
        <authorList>
            <person name="Prokchorchik M."/>
            <person name="Won K."/>
            <person name="Lee Y."/>
            <person name="Choi E.D."/>
            <person name="Segonzac C."/>
            <person name="Sohn K.H."/>
        </authorList>
    </citation>
    <scope>NUCLEOTIDE SEQUENCE [LARGE SCALE GENOMIC DNA]</scope>
    <source>
        <strain evidence="1 2">PRI2</strain>
    </source>
</reference>
<evidence type="ECO:0000313" key="1">
    <source>
        <dbReference type="EMBL" id="TID25815.1"/>
    </source>
</evidence>
<dbReference type="Proteomes" id="UP000298493">
    <property type="component" value="Unassembled WGS sequence"/>
</dbReference>
<comment type="caution">
    <text evidence="1">The sequence shown here is derived from an EMBL/GenBank/DDBJ whole genome shotgun (WGS) entry which is preliminary data.</text>
</comment>
<dbReference type="EMBL" id="SNSC02000003">
    <property type="protein sequence ID" value="TID25815.1"/>
    <property type="molecule type" value="Genomic_DNA"/>
</dbReference>
<evidence type="ECO:0000313" key="2">
    <source>
        <dbReference type="Proteomes" id="UP000298493"/>
    </source>
</evidence>
<proteinExistence type="predicted"/>
<sequence length="348" mass="39747">MRTTTYCFTREITVPALLGFPPPRDEVTLIFENPKDEADWGKYCFIVSKYSLRRASRRWAAEFKEGATWTENTQNEVQIEPCNPNALYLILALAHGNRFQKAPENLEVDEIHPLVVLCDYLDVIDLTREYITANVQAFVKTEKYLAPGGEGLIWVCQKLGLLSEYKAIAQGILLHIYTDEEGSCLQRRGYKLQEDIMPEGFIEHLLRSRKNVVEQLLRIHEETIDIVRGDKNAGWRCRAEEACRDYLLASLRQAFSEPNLVQAVSETNYNYHQAYTSTAHQSMRVLVCALEAASQQTLPYNPCCYRSRTNPHEDCDVGPSMHPRVQKVIEEACLDLNHLYSIGPQATG</sequence>
<accession>A0A4Z1PB22</accession>
<organism evidence="1 2">
    <name type="scientific">Venturia nashicola</name>
    <dbReference type="NCBI Taxonomy" id="86259"/>
    <lineage>
        <taxon>Eukaryota</taxon>
        <taxon>Fungi</taxon>
        <taxon>Dikarya</taxon>
        <taxon>Ascomycota</taxon>
        <taxon>Pezizomycotina</taxon>
        <taxon>Dothideomycetes</taxon>
        <taxon>Pleosporomycetidae</taxon>
        <taxon>Venturiales</taxon>
        <taxon>Venturiaceae</taxon>
        <taxon>Venturia</taxon>
    </lineage>
</organism>
<name>A0A4Z1PB22_9PEZI</name>
<dbReference type="AlphaFoldDB" id="A0A4Z1PB22"/>
<gene>
    <name evidence="1" type="ORF">E6O75_ATG03678</name>
</gene>
<keyword evidence="2" id="KW-1185">Reference proteome</keyword>